<evidence type="ECO:0000313" key="2">
    <source>
        <dbReference type="EMBL" id="MFC4624192.1"/>
    </source>
</evidence>
<organism evidence="2 3">
    <name type="scientific">Daeguia caeni</name>
    <dbReference type="NCBI Taxonomy" id="439612"/>
    <lineage>
        <taxon>Bacteria</taxon>
        <taxon>Pseudomonadati</taxon>
        <taxon>Pseudomonadota</taxon>
        <taxon>Alphaproteobacteria</taxon>
        <taxon>Hyphomicrobiales</taxon>
        <taxon>Brucellaceae</taxon>
        <taxon>Daeguia</taxon>
    </lineage>
</organism>
<sequence length="420" mass="47293">MELEQQKYHGNVEIIGGALLRGWCCARSGETCEVTIIVNGKVCARIHAIIPRNDLKKRGFCTDGGEFELDISSFLDFGSNRVIVTDPSGKVLPNGEHEINFRDVIRADMDPWFQDQNHIIGVHGNTYLATDPLVGSVLGKMWHIFGYKYSKGDSGQETCNLWFSHPHLQKPNNLEKFINVNCNDISKSGIDIAHRKVFKRGICLCPNDIEPEKFYLVKSNENATHDGRIIKGSDITTEHFSNFVVQRLINNNFHTSSSQRSVYDIRVPIIGNVIPFVYIKVRRDNIRFSNANDSATITLPSNVLSQEEIENIIKFCSHIGLDYGELDVLRDQNDGDIWIVDANNTPSGPPNGLVQSDKIFAIRELALAFKQQFINPGLYWKNGLHKDRTKIQASHNEQVASEDVGLKNNSTQTSNEQLIL</sequence>
<feature type="compositionally biased region" description="Polar residues" evidence="1">
    <location>
        <begin position="407"/>
        <end position="420"/>
    </location>
</feature>
<keyword evidence="3" id="KW-1185">Reference proteome</keyword>
<dbReference type="EMBL" id="JBHSEL010000031">
    <property type="protein sequence ID" value="MFC4624192.1"/>
    <property type="molecule type" value="Genomic_DNA"/>
</dbReference>
<accession>A0ABV9H3E6</accession>
<gene>
    <name evidence="2" type="ORF">ACFO1V_02950</name>
</gene>
<evidence type="ECO:0000256" key="1">
    <source>
        <dbReference type="SAM" id="MobiDB-lite"/>
    </source>
</evidence>
<feature type="region of interest" description="Disordered" evidence="1">
    <location>
        <begin position="397"/>
        <end position="420"/>
    </location>
</feature>
<reference evidence="3" key="1">
    <citation type="journal article" date="2019" name="Int. J. Syst. Evol. Microbiol.">
        <title>The Global Catalogue of Microorganisms (GCM) 10K type strain sequencing project: providing services to taxonomists for standard genome sequencing and annotation.</title>
        <authorList>
            <consortium name="The Broad Institute Genomics Platform"/>
            <consortium name="The Broad Institute Genome Sequencing Center for Infectious Disease"/>
            <person name="Wu L."/>
            <person name="Ma J."/>
        </authorList>
    </citation>
    <scope>NUCLEOTIDE SEQUENCE [LARGE SCALE GENOMIC DNA]</scope>
    <source>
        <strain evidence="3">CGMCC 1.15731</strain>
    </source>
</reference>
<dbReference type="Gene3D" id="3.30.470.20">
    <property type="entry name" value="ATP-grasp fold, B domain"/>
    <property type="match status" value="1"/>
</dbReference>
<comment type="caution">
    <text evidence="2">The sequence shown here is derived from an EMBL/GenBank/DDBJ whole genome shotgun (WGS) entry which is preliminary data.</text>
</comment>
<dbReference type="RefSeq" id="WP_374833088.1">
    <property type="nucleotide sequence ID" value="NZ_JBHEEZ010000020.1"/>
</dbReference>
<protein>
    <recommendedName>
        <fullName evidence="4">ATP-grasp domain-containing protein</fullName>
    </recommendedName>
</protein>
<dbReference type="SUPFAM" id="SSF56059">
    <property type="entry name" value="Glutathione synthetase ATP-binding domain-like"/>
    <property type="match status" value="1"/>
</dbReference>
<proteinExistence type="predicted"/>
<name>A0ABV9H3E6_9HYPH</name>
<evidence type="ECO:0008006" key="4">
    <source>
        <dbReference type="Google" id="ProtNLM"/>
    </source>
</evidence>
<dbReference type="Proteomes" id="UP001596042">
    <property type="component" value="Unassembled WGS sequence"/>
</dbReference>
<evidence type="ECO:0000313" key="3">
    <source>
        <dbReference type="Proteomes" id="UP001596042"/>
    </source>
</evidence>